<protein>
    <submittedName>
        <fullName evidence="2">Uncharacterized membrane protein</fullName>
    </submittedName>
</protein>
<sequence length="215" mass="24950">MRSLIPSGSIRDVITLEISRDHPNLPSNYFICYADLAKYCANYVHTLLKSEKGELTTLEQEVLHSMQNHELLTKNVDEEFDQSWSLGERLADRIATFGGSWSFLISFAVFLAIWIIINSVVLFIHPIDPYPFILLNLVLSCLASIQAPIIMMSQNRQEAKDRLRSQHDYQVNLKAELEIRHLHEKVDHLLSHQWSRLTQIQEIQLDLLSEMNKEH</sequence>
<keyword evidence="1" id="KW-0812">Transmembrane</keyword>
<evidence type="ECO:0000313" key="2">
    <source>
        <dbReference type="EMBL" id="SEJ39931.1"/>
    </source>
</evidence>
<organism evidence="2 3">
    <name type="scientific">Azotobacter beijerinckii</name>
    <dbReference type="NCBI Taxonomy" id="170623"/>
    <lineage>
        <taxon>Bacteria</taxon>
        <taxon>Pseudomonadati</taxon>
        <taxon>Pseudomonadota</taxon>
        <taxon>Gammaproteobacteria</taxon>
        <taxon>Pseudomonadales</taxon>
        <taxon>Pseudomonadaceae</taxon>
        <taxon>Azotobacter</taxon>
    </lineage>
</organism>
<name>A0A1H6YFC0_9GAMM</name>
<feature type="transmembrane region" description="Helical" evidence="1">
    <location>
        <begin position="103"/>
        <end position="124"/>
    </location>
</feature>
<evidence type="ECO:0000313" key="3">
    <source>
        <dbReference type="Proteomes" id="UP000199250"/>
    </source>
</evidence>
<evidence type="ECO:0000256" key="1">
    <source>
        <dbReference type="SAM" id="Phobius"/>
    </source>
</evidence>
<dbReference type="PANTHER" id="PTHR41386">
    <property type="entry name" value="INTEGRAL MEMBRANE PROTEIN-RELATED"/>
    <property type="match status" value="1"/>
</dbReference>
<dbReference type="RefSeq" id="WP_090734547.1">
    <property type="nucleotide sequence ID" value="NZ_FNYQ01000091.1"/>
</dbReference>
<dbReference type="AlphaFoldDB" id="A0A1H6YFC0"/>
<dbReference type="EMBL" id="FNYQ01000091">
    <property type="protein sequence ID" value="SEJ39931.1"/>
    <property type="molecule type" value="Genomic_DNA"/>
</dbReference>
<keyword evidence="1" id="KW-0472">Membrane</keyword>
<accession>A0A1H6YFC0</accession>
<dbReference type="Proteomes" id="UP000199250">
    <property type="component" value="Unassembled WGS sequence"/>
</dbReference>
<dbReference type="PANTHER" id="PTHR41386:SF1">
    <property type="entry name" value="MEMBRANE PROTEIN"/>
    <property type="match status" value="1"/>
</dbReference>
<dbReference type="OrthoDB" id="9795736at2"/>
<dbReference type="Pfam" id="PF06210">
    <property type="entry name" value="DUF1003"/>
    <property type="match status" value="1"/>
</dbReference>
<proteinExistence type="predicted"/>
<reference evidence="2 3" key="1">
    <citation type="submission" date="2016-10" db="EMBL/GenBank/DDBJ databases">
        <authorList>
            <person name="de Groot N.N."/>
        </authorList>
    </citation>
    <scope>NUCLEOTIDE SEQUENCE [LARGE SCALE GENOMIC DNA]</scope>
    <source>
        <strain evidence="2 3">DSM 373</strain>
    </source>
</reference>
<dbReference type="InterPro" id="IPR010406">
    <property type="entry name" value="DUF1003"/>
</dbReference>
<keyword evidence="1" id="KW-1133">Transmembrane helix</keyword>
<feature type="transmembrane region" description="Helical" evidence="1">
    <location>
        <begin position="130"/>
        <end position="152"/>
    </location>
</feature>
<gene>
    <name evidence="2" type="ORF">SAMN04244572_03816</name>
</gene>